<evidence type="ECO:0000313" key="3">
    <source>
        <dbReference type="Proteomes" id="UP000688947"/>
    </source>
</evidence>
<dbReference type="VEuPathDB" id="FungiDB:PC110_g6403"/>
<sequence>MVDRLIHNRVFKVSKELNRLDLLCEQHRRQIGHREGLPDWERPNTPAGKASGRHGRTPAFFAWDEESEHRPRPTWQTETPQKVARTLHLTPTRGEREKDRQPAPERSPHENVGEDVLETATSLPSEQVELEGMDEASAIEVDRDDRSVEEEQPVGTGRTIAVSPIREDILDRVHPPNARTSVSSRNLTLPLTVEAAPSPYHPPSSPRYRHGRRLQANDAAIPTPRAQQYAAGVTTQQADRYRMSRTSGKRFRSPAKPTTLWDDLCNTYIHQSAASSNTNTNPTSFSRKRTTNSAAERAFGGSSVFPTVNTDTYGWPGSESSGFNRRPVLTGSEAMNVANHAVREFLGGRDEETNQSEPPMESRQRSGESDRVAGTVELPGEVPNASTTGSRTGNNRKSKRGSEIRYRLKLTRPPSKGKAVTIHVRVIMNKIGITASPSHLVVTSKDWRQIREITVSSSADSELRTFQIHHKIHETYDEVYNATAQLPSLFVSVLQKEATFLFGFGCGIDGRLGTDGDTNLTTPTPFASRGMWQ</sequence>
<dbReference type="Proteomes" id="UP000688947">
    <property type="component" value="Unassembled WGS sequence"/>
</dbReference>
<dbReference type="EMBL" id="JAENGZ010000119">
    <property type="protein sequence ID" value="KAG6968442.1"/>
    <property type="molecule type" value="Genomic_DNA"/>
</dbReference>
<feature type="compositionally biased region" description="Low complexity" evidence="1">
    <location>
        <begin position="275"/>
        <end position="284"/>
    </location>
</feature>
<accession>A0A8T1UVB9</accession>
<gene>
    <name evidence="2" type="ORF">JG687_00003737</name>
</gene>
<evidence type="ECO:0000256" key="1">
    <source>
        <dbReference type="SAM" id="MobiDB-lite"/>
    </source>
</evidence>
<reference evidence="2" key="1">
    <citation type="submission" date="2021-01" db="EMBL/GenBank/DDBJ databases">
        <title>Phytophthora aleatoria, a newly-described species from Pinus radiata is distinct from Phytophthora cactorum isolates based on comparative genomics.</title>
        <authorList>
            <person name="Mcdougal R."/>
            <person name="Panda P."/>
            <person name="Williams N."/>
            <person name="Studholme D.J."/>
        </authorList>
    </citation>
    <scope>NUCLEOTIDE SEQUENCE</scope>
    <source>
        <strain evidence="2">NZFS 3830</strain>
    </source>
</reference>
<feature type="compositionally biased region" description="Basic and acidic residues" evidence="1">
    <location>
        <begin position="360"/>
        <end position="371"/>
    </location>
</feature>
<organism evidence="2 3">
    <name type="scientific">Phytophthora cactorum</name>
    <dbReference type="NCBI Taxonomy" id="29920"/>
    <lineage>
        <taxon>Eukaryota</taxon>
        <taxon>Sar</taxon>
        <taxon>Stramenopiles</taxon>
        <taxon>Oomycota</taxon>
        <taxon>Peronosporomycetes</taxon>
        <taxon>Peronosporales</taxon>
        <taxon>Peronosporaceae</taxon>
        <taxon>Phytophthora</taxon>
    </lineage>
</organism>
<protein>
    <submittedName>
        <fullName evidence="2">Uncharacterized protein</fullName>
    </submittedName>
</protein>
<feature type="region of interest" description="Disordered" evidence="1">
    <location>
        <begin position="34"/>
        <end position="116"/>
    </location>
</feature>
<feature type="region of interest" description="Disordered" evidence="1">
    <location>
        <begin position="274"/>
        <end position="308"/>
    </location>
</feature>
<feature type="region of interest" description="Disordered" evidence="1">
    <location>
        <begin position="347"/>
        <end position="403"/>
    </location>
</feature>
<dbReference type="AlphaFoldDB" id="A0A8T1UVB9"/>
<feature type="compositionally biased region" description="Polar residues" evidence="1">
    <location>
        <begin position="384"/>
        <end position="393"/>
    </location>
</feature>
<feature type="compositionally biased region" description="Basic and acidic residues" evidence="1">
    <location>
        <begin position="93"/>
        <end position="112"/>
    </location>
</feature>
<dbReference type="OrthoDB" id="10256179at2759"/>
<feature type="region of interest" description="Disordered" evidence="1">
    <location>
        <begin position="230"/>
        <end position="255"/>
    </location>
</feature>
<proteinExistence type="predicted"/>
<name>A0A8T1UVB9_9STRA</name>
<evidence type="ECO:0000313" key="2">
    <source>
        <dbReference type="EMBL" id="KAG6968442.1"/>
    </source>
</evidence>
<comment type="caution">
    <text evidence="2">The sequence shown here is derived from an EMBL/GenBank/DDBJ whole genome shotgun (WGS) entry which is preliminary data.</text>
</comment>